<gene>
    <name evidence="3" type="ORF">SAMN05421644_11513</name>
</gene>
<dbReference type="InterPro" id="IPR010126">
    <property type="entry name" value="Esterase_phb"/>
</dbReference>
<dbReference type="InterPro" id="IPR050955">
    <property type="entry name" value="Plant_Biomass_Hydrol_Est"/>
</dbReference>
<dbReference type="OrthoDB" id="5291933at2"/>
<dbReference type="SUPFAM" id="SSF53474">
    <property type="entry name" value="alpha/beta-Hydrolases"/>
    <property type="match status" value="1"/>
</dbReference>
<keyword evidence="1" id="KW-0732">Signal</keyword>
<evidence type="ECO:0000256" key="2">
    <source>
        <dbReference type="ARBA" id="ARBA00022801"/>
    </source>
</evidence>
<dbReference type="EMBL" id="FNOW01000015">
    <property type="protein sequence ID" value="SDX83083.1"/>
    <property type="molecule type" value="Genomic_DNA"/>
</dbReference>
<organism evidence="3 4">
    <name type="scientific">Allochromatium warmingii</name>
    <name type="common">Chromatium warmingii</name>
    <dbReference type="NCBI Taxonomy" id="61595"/>
    <lineage>
        <taxon>Bacteria</taxon>
        <taxon>Pseudomonadati</taxon>
        <taxon>Pseudomonadota</taxon>
        <taxon>Gammaproteobacteria</taxon>
        <taxon>Chromatiales</taxon>
        <taxon>Chromatiaceae</taxon>
        <taxon>Allochromatium</taxon>
    </lineage>
</organism>
<accession>A0A1H3EW98</accession>
<reference evidence="4" key="1">
    <citation type="submission" date="2016-10" db="EMBL/GenBank/DDBJ databases">
        <authorList>
            <person name="Varghese N."/>
            <person name="Submissions S."/>
        </authorList>
    </citation>
    <scope>NUCLEOTIDE SEQUENCE [LARGE SCALE GENOMIC DNA]</scope>
    <source>
        <strain evidence="4">DSM 173</strain>
    </source>
</reference>
<dbReference type="AlphaFoldDB" id="A0A1H3EW98"/>
<keyword evidence="2" id="KW-0378">Hydrolase</keyword>
<dbReference type="STRING" id="61595.SAMN05421644_11513"/>
<dbReference type="GO" id="GO:0005576">
    <property type="term" value="C:extracellular region"/>
    <property type="evidence" value="ECO:0007669"/>
    <property type="project" value="InterPro"/>
</dbReference>
<dbReference type="InterPro" id="IPR029058">
    <property type="entry name" value="AB_hydrolase_fold"/>
</dbReference>
<dbReference type="Pfam" id="PF10503">
    <property type="entry name" value="Esterase_PHB"/>
    <property type="match status" value="1"/>
</dbReference>
<evidence type="ECO:0000313" key="4">
    <source>
        <dbReference type="Proteomes" id="UP000198672"/>
    </source>
</evidence>
<dbReference type="Proteomes" id="UP000198672">
    <property type="component" value="Unassembled WGS sequence"/>
</dbReference>
<evidence type="ECO:0000256" key="1">
    <source>
        <dbReference type="ARBA" id="ARBA00022729"/>
    </source>
</evidence>
<dbReference type="PANTHER" id="PTHR43037:SF1">
    <property type="entry name" value="BLL1128 PROTEIN"/>
    <property type="match status" value="1"/>
</dbReference>
<dbReference type="PANTHER" id="PTHR43037">
    <property type="entry name" value="UNNAMED PRODUCT-RELATED"/>
    <property type="match status" value="1"/>
</dbReference>
<protein>
    <submittedName>
        <fullName evidence="3">Esterase, PHB depolymerase family</fullName>
    </submittedName>
</protein>
<keyword evidence="4" id="KW-1185">Reference proteome</keyword>
<dbReference type="NCBIfam" id="TIGR01840">
    <property type="entry name" value="esterase_phb"/>
    <property type="match status" value="1"/>
</dbReference>
<proteinExistence type="predicted"/>
<dbReference type="Gene3D" id="3.40.50.1820">
    <property type="entry name" value="alpha/beta hydrolase"/>
    <property type="match status" value="1"/>
</dbReference>
<dbReference type="GO" id="GO:0016787">
    <property type="term" value="F:hydrolase activity"/>
    <property type="evidence" value="ECO:0007669"/>
    <property type="project" value="UniProtKB-KW"/>
</dbReference>
<sequence length="385" mass="41321">MLIDGDVAVIDARGATLYAVRTRHRTLCSANMGSRARLMNDTLQTILEHAMHLGRAGRLTAAAELIQRELGWAAPRTAPSAATDTRSPLIDADFEATEPPATSASGQFLHGRYSHGNETRDYRLYRPAHLRTAPPLIVMLHGCQQDGEELARLTRCNQWADAQGCIVLYPSQSRLANPTGCWNWFAPEHQRADQGEAAVLAALTREIAARHGADPQRLYVAGLSAGGAMALNLVATHPGLFAAVAVHSGLPYGLAHDQLSALTLMHQGPSGGHVPLTLAENGVPIIVFQGDADLRVNPLNASWIIEQALNTADTLHQERETRRAAGGLDVTRTRYLTASGTACAELWMIHGGGHGWFGGDPAAAFAEPKGPDATEALLRFFLAEH</sequence>
<name>A0A1H3EW98_ALLWA</name>
<evidence type="ECO:0000313" key="3">
    <source>
        <dbReference type="EMBL" id="SDX83083.1"/>
    </source>
</evidence>